<dbReference type="eggNOG" id="ENOG502QTKT">
    <property type="taxonomic scope" value="Eukaryota"/>
</dbReference>
<dbReference type="SUPFAM" id="SSF51445">
    <property type="entry name" value="(Trans)glycosidases"/>
    <property type="match status" value="1"/>
</dbReference>
<feature type="chain" id="PRO_5004170572" evidence="9">
    <location>
        <begin position="20"/>
        <end position="303"/>
    </location>
</feature>
<dbReference type="HOGENOM" id="CLU_027285_0_1_1"/>
<dbReference type="EMBL" id="CH476597">
    <property type="protein sequence ID" value="EAU36554.1"/>
    <property type="molecule type" value="Genomic_DNA"/>
</dbReference>
<evidence type="ECO:0000256" key="3">
    <source>
        <dbReference type="ARBA" id="ARBA00022512"/>
    </source>
</evidence>
<dbReference type="Gene3D" id="3.20.20.80">
    <property type="entry name" value="Glycosidases"/>
    <property type="match status" value="1"/>
</dbReference>
<evidence type="ECO:0000256" key="6">
    <source>
        <dbReference type="ARBA" id="ARBA00022801"/>
    </source>
</evidence>
<evidence type="ECO:0000256" key="8">
    <source>
        <dbReference type="SAM" id="MobiDB-lite"/>
    </source>
</evidence>
<evidence type="ECO:0000313" key="10">
    <source>
        <dbReference type="EMBL" id="EAU36554.1"/>
    </source>
</evidence>
<organism evidence="10 11">
    <name type="scientific">Aspergillus terreus (strain NIH 2624 / FGSC A1156)</name>
    <dbReference type="NCBI Taxonomy" id="341663"/>
    <lineage>
        <taxon>Eukaryota</taxon>
        <taxon>Fungi</taxon>
        <taxon>Dikarya</taxon>
        <taxon>Ascomycota</taxon>
        <taxon>Pezizomycotina</taxon>
        <taxon>Eurotiomycetes</taxon>
        <taxon>Eurotiomycetidae</taxon>
        <taxon>Eurotiales</taxon>
        <taxon>Aspergillaceae</taxon>
        <taxon>Aspergillus</taxon>
        <taxon>Aspergillus subgen. Circumdati</taxon>
    </lineage>
</organism>
<dbReference type="GO" id="GO:0005975">
    <property type="term" value="P:carbohydrate metabolic process"/>
    <property type="evidence" value="ECO:0007669"/>
    <property type="project" value="InterPro"/>
</dbReference>
<evidence type="ECO:0000256" key="1">
    <source>
        <dbReference type="ARBA" id="ARBA00004191"/>
    </source>
</evidence>
<dbReference type="Pfam" id="PF00332">
    <property type="entry name" value="Glyco_hydro_17"/>
    <property type="match status" value="1"/>
</dbReference>
<comment type="similarity">
    <text evidence="2 7">Belongs to the glycosyl hydrolase 17 family.</text>
</comment>
<keyword evidence="3" id="KW-0134">Cell wall</keyword>
<protein>
    <submittedName>
        <fullName evidence="10">Uncharacterized protein</fullName>
    </submittedName>
</protein>
<dbReference type="OMA" id="KRTMITE"/>
<dbReference type="PROSITE" id="PS51257">
    <property type="entry name" value="PROKAR_LIPOPROTEIN"/>
    <property type="match status" value="1"/>
</dbReference>
<feature type="compositionally biased region" description="Polar residues" evidence="8">
    <location>
        <begin position="55"/>
        <end position="69"/>
    </location>
</feature>
<evidence type="ECO:0000256" key="9">
    <source>
        <dbReference type="SAM" id="SignalP"/>
    </source>
</evidence>
<dbReference type="InterPro" id="IPR000490">
    <property type="entry name" value="Glyco_hydro_17"/>
</dbReference>
<evidence type="ECO:0000256" key="2">
    <source>
        <dbReference type="ARBA" id="ARBA00008773"/>
    </source>
</evidence>
<dbReference type="PANTHER" id="PTHR16631">
    <property type="entry name" value="GLUCAN 1,3-BETA-GLUCOSIDASE"/>
    <property type="match status" value="1"/>
</dbReference>
<keyword evidence="6" id="KW-0378">Hydrolase</keyword>
<evidence type="ECO:0000256" key="4">
    <source>
        <dbReference type="ARBA" id="ARBA00022525"/>
    </source>
</evidence>
<evidence type="ECO:0000313" key="11">
    <source>
        <dbReference type="Proteomes" id="UP000007963"/>
    </source>
</evidence>
<dbReference type="GO" id="GO:0071555">
    <property type="term" value="P:cell wall organization"/>
    <property type="evidence" value="ECO:0007669"/>
    <property type="project" value="TreeGrafter"/>
</dbReference>
<dbReference type="RefSeq" id="XP_001212458.1">
    <property type="nucleotide sequence ID" value="XM_001212458.1"/>
</dbReference>
<dbReference type="InterPro" id="IPR017853">
    <property type="entry name" value="GH"/>
</dbReference>
<dbReference type="GO" id="GO:0042973">
    <property type="term" value="F:glucan endo-1,3-beta-D-glucosidase activity"/>
    <property type="evidence" value="ECO:0007669"/>
    <property type="project" value="TreeGrafter"/>
</dbReference>
<dbReference type="STRING" id="341663.Q0CSQ4"/>
<dbReference type="InterPro" id="IPR050732">
    <property type="entry name" value="Beta-glucan_modifiers"/>
</dbReference>
<name>Q0CSQ4_ASPTN</name>
<accession>Q0CSQ4</accession>
<keyword evidence="4" id="KW-0964">Secreted</keyword>
<dbReference type="GO" id="GO:0005576">
    <property type="term" value="C:extracellular region"/>
    <property type="evidence" value="ECO:0007669"/>
    <property type="project" value="TreeGrafter"/>
</dbReference>
<dbReference type="Proteomes" id="UP000007963">
    <property type="component" value="Unassembled WGS sequence"/>
</dbReference>
<dbReference type="GeneID" id="4317847"/>
<dbReference type="PANTHER" id="PTHR16631:SF14">
    <property type="entry name" value="FAMILY 17 GLUCOSIDASE SCW10-RELATED"/>
    <property type="match status" value="1"/>
</dbReference>
<dbReference type="GO" id="GO:0009277">
    <property type="term" value="C:fungal-type cell wall"/>
    <property type="evidence" value="ECO:0007669"/>
    <property type="project" value="TreeGrafter"/>
</dbReference>
<feature type="signal peptide" evidence="9">
    <location>
        <begin position="1"/>
        <end position="19"/>
    </location>
</feature>
<keyword evidence="5 9" id="KW-0732">Signal</keyword>
<dbReference type="OrthoDB" id="941679at2759"/>
<feature type="region of interest" description="Disordered" evidence="8">
    <location>
        <begin position="55"/>
        <end position="75"/>
    </location>
</feature>
<gene>
    <name evidence="10" type="ORF">ATEG_03280</name>
</gene>
<proteinExistence type="inferred from homology"/>
<reference evidence="11" key="1">
    <citation type="submission" date="2005-09" db="EMBL/GenBank/DDBJ databases">
        <title>Annotation of the Aspergillus terreus NIH2624 genome.</title>
        <authorList>
            <person name="Birren B.W."/>
            <person name="Lander E.S."/>
            <person name="Galagan J.E."/>
            <person name="Nusbaum C."/>
            <person name="Devon K."/>
            <person name="Henn M."/>
            <person name="Ma L.-J."/>
            <person name="Jaffe D.B."/>
            <person name="Butler J."/>
            <person name="Alvarez P."/>
            <person name="Gnerre S."/>
            <person name="Grabherr M."/>
            <person name="Kleber M."/>
            <person name="Mauceli E.W."/>
            <person name="Brockman W."/>
            <person name="Rounsley S."/>
            <person name="Young S.K."/>
            <person name="LaButti K."/>
            <person name="Pushparaj V."/>
            <person name="DeCaprio D."/>
            <person name="Crawford M."/>
            <person name="Koehrsen M."/>
            <person name="Engels R."/>
            <person name="Montgomery P."/>
            <person name="Pearson M."/>
            <person name="Howarth C."/>
            <person name="Larson L."/>
            <person name="Luoma S."/>
            <person name="White J."/>
            <person name="Alvarado L."/>
            <person name="Kodira C.D."/>
            <person name="Zeng Q."/>
            <person name="Oleary S."/>
            <person name="Yandava C."/>
            <person name="Denning D.W."/>
            <person name="Nierman W.C."/>
            <person name="Milne T."/>
            <person name="Madden K."/>
        </authorList>
    </citation>
    <scope>NUCLEOTIDE SEQUENCE [LARGE SCALE GENOMIC DNA]</scope>
    <source>
        <strain evidence="11">NIH 2624 / FGSC A1156</strain>
    </source>
</reference>
<comment type="subcellular location">
    <subcellularLocation>
        <location evidence="1">Secreted</location>
        <location evidence="1">Cell wall</location>
    </subcellularLocation>
</comment>
<evidence type="ECO:0000256" key="7">
    <source>
        <dbReference type="RuleBase" id="RU004335"/>
    </source>
</evidence>
<dbReference type="VEuPathDB" id="FungiDB:ATEG_03280"/>
<dbReference type="GO" id="GO:0009986">
    <property type="term" value="C:cell surface"/>
    <property type="evidence" value="ECO:0007669"/>
    <property type="project" value="TreeGrafter"/>
</dbReference>
<dbReference type="AlphaFoldDB" id="Q0CSQ4"/>
<sequence>MKWLIHILAVLLLSFYACALPYESGQVVGRHDPDTRNGIVAVNDDNIANINVDQTATTNAGDPRTSQQRPGPATTPIASCASTAWTATQAQKVVSAARQRGLRVMAGVFDLKNFPASLQPIIDAAHGDWSTFHSISVGNELVNRGHATPAQVVDAVHTARRRLRAAGYPGPVVTVDTFDRLIDHPELCHASDYCAANCHTFFDPTQPADNAGTYVRAQAQRVSAAVGGKRTVITETGWPHHGRPNGQAVPSAANQNHALTGISRAFHHRPDDLVMFSAFDDMWKKDSADTFDAEKFWGIHHRS</sequence>
<evidence type="ECO:0000256" key="5">
    <source>
        <dbReference type="ARBA" id="ARBA00022729"/>
    </source>
</evidence>